<dbReference type="InterPro" id="IPR001811">
    <property type="entry name" value="Chemokine_IL8-like_dom"/>
</dbReference>
<name>A0AAV1PDD3_SCOSC</name>
<feature type="chain" id="PRO_5043920378" evidence="2">
    <location>
        <begin position="30"/>
        <end position="179"/>
    </location>
</feature>
<feature type="domain" description="Chemokine interleukin-8-like" evidence="3">
    <location>
        <begin position="35"/>
        <end position="93"/>
    </location>
</feature>
<protein>
    <submittedName>
        <fullName evidence="4">C-C motif chemokine 4-like</fullName>
    </submittedName>
</protein>
<evidence type="ECO:0000256" key="2">
    <source>
        <dbReference type="SAM" id="SignalP"/>
    </source>
</evidence>
<dbReference type="Gene3D" id="2.40.50.40">
    <property type="match status" value="1"/>
</dbReference>
<dbReference type="GO" id="GO:0005615">
    <property type="term" value="C:extracellular space"/>
    <property type="evidence" value="ECO:0007669"/>
    <property type="project" value="UniProtKB-KW"/>
</dbReference>
<dbReference type="GO" id="GO:0008009">
    <property type="term" value="F:chemokine activity"/>
    <property type="evidence" value="ECO:0007669"/>
    <property type="project" value="InterPro"/>
</dbReference>
<dbReference type="SMART" id="SM00199">
    <property type="entry name" value="SCY"/>
    <property type="match status" value="1"/>
</dbReference>
<comment type="caution">
    <text evidence="4">The sequence shown here is derived from an EMBL/GenBank/DDBJ whole genome shotgun (WGS) entry which is preliminary data.</text>
</comment>
<proteinExistence type="predicted"/>
<keyword evidence="5" id="KW-1185">Reference proteome</keyword>
<evidence type="ECO:0000256" key="1">
    <source>
        <dbReference type="ARBA" id="ARBA00022514"/>
    </source>
</evidence>
<evidence type="ECO:0000313" key="4">
    <source>
        <dbReference type="EMBL" id="CAK6969265.1"/>
    </source>
</evidence>
<dbReference type="SUPFAM" id="SSF54117">
    <property type="entry name" value="Interleukin 8-like chemokines"/>
    <property type="match status" value="1"/>
</dbReference>
<keyword evidence="2" id="KW-0732">Signal</keyword>
<dbReference type="EMBL" id="CAWUFR010000133">
    <property type="protein sequence ID" value="CAK6969265.1"/>
    <property type="molecule type" value="Genomic_DNA"/>
</dbReference>
<dbReference type="AlphaFoldDB" id="A0AAV1PDD3"/>
<dbReference type="Proteomes" id="UP001314229">
    <property type="component" value="Unassembled WGS sequence"/>
</dbReference>
<feature type="signal peptide" evidence="2">
    <location>
        <begin position="1"/>
        <end position="29"/>
    </location>
</feature>
<dbReference type="InterPro" id="IPR036048">
    <property type="entry name" value="Interleukin_8-like_sf"/>
</dbReference>
<evidence type="ECO:0000259" key="3">
    <source>
        <dbReference type="SMART" id="SM00199"/>
    </source>
</evidence>
<dbReference type="GO" id="GO:0006955">
    <property type="term" value="P:immune response"/>
    <property type="evidence" value="ECO:0007669"/>
    <property type="project" value="InterPro"/>
</dbReference>
<accession>A0AAV1PDD3</accession>
<evidence type="ECO:0000313" key="5">
    <source>
        <dbReference type="Proteomes" id="UP001314229"/>
    </source>
</evidence>
<keyword evidence="1" id="KW-0202">Cytokine</keyword>
<organism evidence="4 5">
    <name type="scientific">Scomber scombrus</name>
    <name type="common">Atlantic mackerel</name>
    <name type="synonym">Scomber vernalis</name>
    <dbReference type="NCBI Taxonomy" id="13677"/>
    <lineage>
        <taxon>Eukaryota</taxon>
        <taxon>Metazoa</taxon>
        <taxon>Chordata</taxon>
        <taxon>Craniata</taxon>
        <taxon>Vertebrata</taxon>
        <taxon>Euteleostomi</taxon>
        <taxon>Actinopterygii</taxon>
        <taxon>Neopterygii</taxon>
        <taxon>Teleostei</taxon>
        <taxon>Neoteleostei</taxon>
        <taxon>Acanthomorphata</taxon>
        <taxon>Pelagiaria</taxon>
        <taxon>Scombriformes</taxon>
        <taxon>Scombridae</taxon>
        <taxon>Scomber</taxon>
    </lineage>
</organism>
<gene>
    <name evidence="4" type="ORF">FSCOSCO3_A015670</name>
</gene>
<reference evidence="4 5" key="1">
    <citation type="submission" date="2024-01" db="EMBL/GenBank/DDBJ databases">
        <authorList>
            <person name="Alioto T."/>
            <person name="Alioto T."/>
            <person name="Gomez Garrido J."/>
        </authorList>
    </citation>
    <scope>NUCLEOTIDE SEQUENCE [LARGE SCALE GENOMIC DNA]</scope>
</reference>
<dbReference type="Pfam" id="PF00048">
    <property type="entry name" value="IL8"/>
    <property type="match status" value="1"/>
</dbReference>
<sequence>MWTTLSASRWIFLLTFAVVMLFSVSQVDSYVPIVDIPCCRNVSSRRIERIKKCYEQQPREGCNQHAFMIMTKRNKIWCINPTAKWLKTKLAKSQFWCQAAFEDVDFSYCQPLDFSAHPDCCDALFSRVKTHKGWFCIKPDSPRLKQQLHAKKINCPPVFQIAKRSFEVLDEDDVEWQKR</sequence>